<dbReference type="AlphaFoldDB" id="A0A6A5FU02"/>
<dbReference type="RefSeq" id="XP_053578457.1">
    <property type="nucleotide sequence ID" value="XM_053734891.1"/>
</dbReference>
<sequence length="68" mass="8056">MKAMAKQCIIDYSKWKNIECAEPVYVKYCHDEVKAFEDCLRIRAQSKREVTMEEAEAVDKNERIKADR</sequence>
<dbReference type="SUPFAM" id="SSF101391">
    <property type="entry name" value="Hsp90 co-chaperone CDC37"/>
    <property type="match status" value="1"/>
</dbReference>
<reference evidence="1 2" key="1">
    <citation type="submission" date="2019-12" db="EMBL/GenBank/DDBJ databases">
        <title>Chromosome-level assembly of the Caenorhabditis remanei genome.</title>
        <authorList>
            <person name="Teterina A.A."/>
            <person name="Willis J.H."/>
            <person name="Phillips P.C."/>
        </authorList>
    </citation>
    <scope>NUCLEOTIDE SEQUENCE [LARGE SCALE GENOMIC DNA]</scope>
    <source>
        <strain evidence="1 2">PX506</strain>
        <tissue evidence="1">Whole organism</tissue>
    </source>
</reference>
<dbReference type="EMBL" id="WUAV01000006">
    <property type="protein sequence ID" value="KAF1746088.1"/>
    <property type="molecule type" value="Genomic_DNA"/>
</dbReference>
<dbReference type="CTD" id="78777469"/>
<protein>
    <submittedName>
        <fullName evidence="1">Uncharacterized protein</fullName>
    </submittedName>
</protein>
<evidence type="ECO:0000313" key="1">
    <source>
        <dbReference type="EMBL" id="KAF1746088.1"/>
    </source>
</evidence>
<dbReference type="Proteomes" id="UP000483820">
    <property type="component" value="Chromosome X"/>
</dbReference>
<proteinExistence type="predicted"/>
<organism evidence="1 2">
    <name type="scientific">Caenorhabditis remanei</name>
    <name type="common">Caenorhabditis vulgaris</name>
    <dbReference type="NCBI Taxonomy" id="31234"/>
    <lineage>
        <taxon>Eukaryota</taxon>
        <taxon>Metazoa</taxon>
        <taxon>Ecdysozoa</taxon>
        <taxon>Nematoda</taxon>
        <taxon>Chromadorea</taxon>
        <taxon>Rhabditida</taxon>
        <taxon>Rhabditina</taxon>
        <taxon>Rhabditomorpha</taxon>
        <taxon>Rhabditoidea</taxon>
        <taxon>Rhabditidae</taxon>
        <taxon>Peloderinae</taxon>
        <taxon>Caenorhabditis</taxon>
    </lineage>
</organism>
<dbReference type="InterPro" id="IPR038189">
    <property type="entry name" value="Cdc37_Hsp90-bd_sf"/>
</dbReference>
<comment type="caution">
    <text evidence="1">The sequence shown here is derived from an EMBL/GenBank/DDBJ whole genome shotgun (WGS) entry which is preliminary data.</text>
</comment>
<dbReference type="GeneID" id="78777469"/>
<evidence type="ECO:0000313" key="2">
    <source>
        <dbReference type="Proteomes" id="UP000483820"/>
    </source>
</evidence>
<name>A0A6A5FU02_CAERE</name>
<accession>A0A6A5FU02</accession>
<dbReference type="KEGG" id="crq:GCK72_022540"/>
<dbReference type="Gene3D" id="1.20.58.610">
    <property type="entry name" value="Cdc37, Hsp90 binding domain"/>
    <property type="match status" value="1"/>
</dbReference>
<gene>
    <name evidence="1" type="ORF">GCK72_022540</name>
</gene>